<dbReference type="GO" id="GO:0032259">
    <property type="term" value="P:methylation"/>
    <property type="evidence" value="ECO:0007669"/>
    <property type="project" value="UniProtKB-KW"/>
</dbReference>
<dbReference type="GO" id="GO:0008168">
    <property type="term" value="F:methyltransferase activity"/>
    <property type="evidence" value="ECO:0007669"/>
    <property type="project" value="UniProtKB-KW"/>
</dbReference>
<protein>
    <submittedName>
        <fullName evidence="2">Class I SAM-dependent methyltransferase</fullName>
    </submittedName>
</protein>
<dbReference type="InterPro" id="IPR029063">
    <property type="entry name" value="SAM-dependent_MTases_sf"/>
</dbReference>
<dbReference type="PANTHER" id="PTHR43667">
    <property type="entry name" value="CYCLOPROPANE-FATTY-ACYL-PHOSPHOLIPID SYNTHASE"/>
    <property type="match status" value="1"/>
</dbReference>
<sequence length="303" mass="33523">MTQTPALAPIDWSGRWKAFQAARRRSDDAAYWDERSKTFTVADAPSTYVEDFLRLAAIRPGETVLDMGCGTGALSIPLGAVGHKVVAADFSAGMLGVMERTLAEKAIASVRPVQMSWEDDWEARGVGEKSVDVCMASRSMAVADLQAALDKLCRTARRRVCVTLATGSSPRMDNRVFRVMGLPEDVARDYLFAFNMLADGGFCPEVSYIRSVRRDRFSSREDARDRYRKMAEQALDQLRASARAAALARLERWLDEQLVPAGDEAGAPAKLHGAREGGEAGEWLRLKDPQITTWAFVAWDVER</sequence>
<dbReference type="RefSeq" id="WP_136845611.1">
    <property type="nucleotide sequence ID" value="NZ_SSTM01000002.1"/>
</dbReference>
<evidence type="ECO:0000313" key="3">
    <source>
        <dbReference type="Proteomes" id="UP000309454"/>
    </source>
</evidence>
<dbReference type="InterPro" id="IPR041698">
    <property type="entry name" value="Methyltransf_25"/>
</dbReference>
<dbReference type="CDD" id="cd02440">
    <property type="entry name" value="AdoMet_MTases"/>
    <property type="match status" value="1"/>
</dbReference>
<dbReference type="EMBL" id="SSTM01000002">
    <property type="protein sequence ID" value="TJW11488.1"/>
    <property type="molecule type" value="Genomic_DNA"/>
</dbReference>
<keyword evidence="2" id="KW-0808">Transferase</keyword>
<evidence type="ECO:0000259" key="1">
    <source>
        <dbReference type="Pfam" id="PF13649"/>
    </source>
</evidence>
<keyword evidence="3" id="KW-1185">Reference proteome</keyword>
<dbReference type="AlphaFoldDB" id="A0A4T9T8V1"/>
<accession>A0A4T9T8V1</accession>
<evidence type="ECO:0000313" key="2">
    <source>
        <dbReference type="EMBL" id="TJW11488.1"/>
    </source>
</evidence>
<dbReference type="Pfam" id="PF13649">
    <property type="entry name" value="Methyltransf_25"/>
    <property type="match status" value="1"/>
</dbReference>
<dbReference type="Proteomes" id="UP000309454">
    <property type="component" value="Unassembled WGS sequence"/>
</dbReference>
<keyword evidence="2" id="KW-0489">Methyltransferase</keyword>
<comment type="caution">
    <text evidence="2">The sequence shown here is derived from an EMBL/GenBank/DDBJ whole genome shotgun (WGS) entry which is preliminary data.</text>
</comment>
<dbReference type="PANTHER" id="PTHR43667:SF2">
    <property type="entry name" value="FATTY ACID C-METHYL TRANSFERASE"/>
    <property type="match status" value="1"/>
</dbReference>
<dbReference type="InterPro" id="IPR050723">
    <property type="entry name" value="CFA/CMAS"/>
</dbReference>
<feature type="domain" description="Methyltransferase" evidence="1">
    <location>
        <begin position="64"/>
        <end position="156"/>
    </location>
</feature>
<name>A0A4T9T8V1_9ACTN</name>
<gene>
    <name evidence="2" type="ORF">E5982_04625</name>
</gene>
<proteinExistence type="predicted"/>
<dbReference type="OrthoDB" id="21342at2"/>
<organism evidence="2 3">
    <name type="scientific">Parvibacter caecicola</name>
    <dbReference type="NCBI Taxonomy" id="747645"/>
    <lineage>
        <taxon>Bacteria</taxon>
        <taxon>Bacillati</taxon>
        <taxon>Actinomycetota</taxon>
        <taxon>Coriobacteriia</taxon>
        <taxon>Coriobacteriales</taxon>
        <taxon>Coriobacteriaceae</taxon>
        <taxon>Parvibacter</taxon>
    </lineage>
</organism>
<reference evidence="2 3" key="1">
    <citation type="submission" date="2019-04" db="EMBL/GenBank/DDBJ databases">
        <title>Microbes associate with the intestines of laboratory mice.</title>
        <authorList>
            <person name="Navarre W."/>
            <person name="Wong E."/>
            <person name="Huang K.C."/>
            <person name="Tropini C."/>
            <person name="Ng K."/>
            <person name="Yu B."/>
        </authorList>
    </citation>
    <scope>NUCLEOTIDE SEQUENCE [LARGE SCALE GENOMIC DNA]</scope>
    <source>
        <strain evidence="2 3">NM48_B13</strain>
    </source>
</reference>
<dbReference type="SUPFAM" id="SSF53335">
    <property type="entry name" value="S-adenosyl-L-methionine-dependent methyltransferases"/>
    <property type="match status" value="1"/>
</dbReference>
<dbReference type="Gene3D" id="3.40.50.150">
    <property type="entry name" value="Vaccinia Virus protein VP39"/>
    <property type="match status" value="1"/>
</dbReference>